<keyword evidence="4" id="KW-1185">Reference proteome</keyword>
<dbReference type="EMBL" id="MVDD01000008">
    <property type="protein sequence ID" value="PKQ62462.1"/>
    <property type="molecule type" value="Genomic_DNA"/>
</dbReference>
<dbReference type="Gene3D" id="2.40.160.20">
    <property type="match status" value="1"/>
</dbReference>
<dbReference type="RefSeq" id="WP_101261706.1">
    <property type="nucleotide sequence ID" value="NZ_MVDD01000008.1"/>
</dbReference>
<evidence type="ECO:0000313" key="3">
    <source>
        <dbReference type="EMBL" id="PKQ62462.1"/>
    </source>
</evidence>
<evidence type="ECO:0000259" key="2">
    <source>
        <dbReference type="Pfam" id="PF13505"/>
    </source>
</evidence>
<evidence type="ECO:0000313" key="4">
    <source>
        <dbReference type="Proteomes" id="UP000233535"/>
    </source>
</evidence>
<dbReference type="SUPFAM" id="SSF56925">
    <property type="entry name" value="OMPA-like"/>
    <property type="match status" value="1"/>
</dbReference>
<gene>
    <name evidence="3" type="ORF">BZG02_12090</name>
</gene>
<dbReference type="InterPro" id="IPR027385">
    <property type="entry name" value="Beta-barrel_OMP"/>
</dbReference>
<dbReference type="Proteomes" id="UP000233535">
    <property type="component" value="Unassembled WGS sequence"/>
</dbReference>
<dbReference type="Pfam" id="PF13505">
    <property type="entry name" value="OMP_b-brl"/>
    <property type="match status" value="1"/>
</dbReference>
<evidence type="ECO:0000256" key="1">
    <source>
        <dbReference type="ARBA" id="ARBA00022729"/>
    </source>
</evidence>
<feature type="domain" description="Outer membrane protein beta-barrel" evidence="2">
    <location>
        <begin position="14"/>
        <end position="219"/>
    </location>
</feature>
<proteinExistence type="predicted"/>
<dbReference type="AlphaFoldDB" id="A0A2N3HWN6"/>
<reference evidence="3 4" key="1">
    <citation type="journal article" date="2017" name="Front. Microbiol.">
        <title>Labilibaculum manganireducens gen. nov., sp. nov. and Labilibaculum filiforme sp. nov., Novel Bacteroidetes Isolated from Subsurface Sediments of the Baltic Sea.</title>
        <authorList>
            <person name="Vandieken V."/>
            <person name="Marshall I.P."/>
            <person name="Niemann H."/>
            <person name="Engelen B."/>
            <person name="Cypionka H."/>
        </authorList>
    </citation>
    <scope>NUCLEOTIDE SEQUENCE [LARGE SCALE GENOMIC DNA]</scope>
    <source>
        <strain evidence="3 4">59.16B</strain>
    </source>
</reference>
<dbReference type="InterPro" id="IPR011250">
    <property type="entry name" value="OMP/PagP_B-barrel"/>
</dbReference>
<keyword evidence="1" id="KW-0732">Signal</keyword>
<name>A0A2N3HWN6_9BACT</name>
<dbReference type="OrthoDB" id="9807574at2"/>
<sequence length="219" mass="24973">MRFKSIVFFLLANCIVFVGKAQYYKDKEVLAGASVGYQYPMGDFGDQAKGGPVFRLTGQMMLNKKLGVGAEIAYSLLGQNDFWNGSHLGKYDVNYDIASVQVKGSYYFDSWDREFRPYASLAFGYFHYQNSIKFISTSGGSINQKRTVKENKVGLTPIVGFLYHLSSTWSFDMNLRYTYIPDFPESVSATDEYGETYPYYLGFKNITLPELSIGLFYRF</sequence>
<protein>
    <recommendedName>
        <fullName evidence="2">Outer membrane protein beta-barrel domain-containing protein</fullName>
    </recommendedName>
</protein>
<comment type="caution">
    <text evidence="3">The sequence shown here is derived from an EMBL/GenBank/DDBJ whole genome shotgun (WGS) entry which is preliminary data.</text>
</comment>
<accession>A0A2N3HWN6</accession>
<organism evidence="3 4">
    <name type="scientific">Labilibaculum filiforme</name>
    <dbReference type="NCBI Taxonomy" id="1940526"/>
    <lineage>
        <taxon>Bacteria</taxon>
        <taxon>Pseudomonadati</taxon>
        <taxon>Bacteroidota</taxon>
        <taxon>Bacteroidia</taxon>
        <taxon>Marinilabiliales</taxon>
        <taxon>Marinifilaceae</taxon>
        <taxon>Labilibaculum</taxon>
    </lineage>
</organism>